<feature type="compositionally biased region" description="Basic residues" evidence="1">
    <location>
        <begin position="79"/>
        <end position="90"/>
    </location>
</feature>
<organism evidence="2">
    <name type="scientific">Oryza barthii</name>
    <dbReference type="NCBI Taxonomy" id="65489"/>
    <lineage>
        <taxon>Eukaryota</taxon>
        <taxon>Viridiplantae</taxon>
        <taxon>Streptophyta</taxon>
        <taxon>Embryophyta</taxon>
        <taxon>Tracheophyta</taxon>
        <taxon>Spermatophyta</taxon>
        <taxon>Magnoliopsida</taxon>
        <taxon>Liliopsida</taxon>
        <taxon>Poales</taxon>
        <taxon>Poaceae</taxon>
        <taxon>BOP clade</taxon>
        <taxon>Oryzoideae</taxon>
        <taxon>Oryzeae</taxon>
        <taxon>Oryzinae</taxon>
        <taxon>Oryza</taxon>
    </lineage>
</organism>
<dbReference type="PANTHER" id="PTHR47999:SF103">
    <property type="entry name" value="OS03G0244875 PROTEIN"/>
    <property type="match status" value="1"/>
</dbReference>
<evidence type="ECO:0008006" key="4">
    <source>
        <dbReference type="Google" id="ProtNLM"/>
    </source>
</evidence>
<dbReference type="Proteomes" id="UP000026960">
    <property type="component" value="Chromosome 3"/>
</dbReference>
<dbReference type="AlphaFoldDB" id="A0A0D3FG48"/>
<evidence type="ECO:0000313" key="2">
    <source>
        <dbReference type="EnsemblPlants" id="OBART03G10300.1"/>
    </source>
</evidence>
<name>A0A0D3FG48_9ORYZ</name>
<dbReference type="SUPFAM" id="SSF46689">
    <property type="entry name" value="Homeodomain-like"/>
    <property type="match status" value="1"/>
</dbReference>
<feature type="region of interest" description="Disordered" evidence="1">
    <location>
        <begin position="39"/>
        <end position="98"/>
    </location>
</feature>
<dbReference type="PaxDb" id="65489-OBART03G10300.1"/>
<evidence type="ECO:0000256" key="1">
    <source>
        <dbReference type="SAM" id="MobiDB-lite"/>
    </source>
</evidence>
<dbReference type="STRING" id="65489.A0A0D3FG48"/>
<feature type="region of interest" description="Disordered" evidence="1">
    <location>
        <begin position="107"/>
        <end position="126"/>
    </location>
</feature>
<keyword evidence="3" id="KW-1185">Reference proteome</keyword>
<dbReference type="InterPro" id="IPR009057">
    <property type="entry name" value="Homeodomain-like_sf"/>
</dbReference>
<evidence type="ECO:0000313" key="3">
    <source>
        <dbReference type="Proteomes" id="UP000026960"/>
    </source>
</evidence>
<dbReference type="eggNOG" id="KOG0048">
    <property type="taxonomic scope" value="Eukaryota"/>
</dbReference>
<dbReference type="InterPro" id="IPR015495">
    <property type="entry name" value="Myb_TF_plants"/>
</dbReference>
<feature type="compositionally biased region" description="Basic and acidic residues" evidence="1">
    <location>
        <begin position="56"/>
        <end position="78"/>
    </location>
</feature>
<dbReference type="Gramene" id="OBART03G10300.1">
    <property type="protein sequence ID" value="OBART03G10300.1"/>
    <property type="gene ID" value="OBART03G10300"/>
</dbReference>
<sequence length="178" mass="19876">MTTSFSFNLPFVIAICSRDGSGAACLVLRRADKLVVHAGSRRRRRLQKSRAGAGTEGERGGRRRSGDGGGGRGRERQSTRRRWRERRRGGGRRDGELGVGDVRTCRVLDHGPRRRPPGEQRALPVDPLSLPKAMGLLRCRKSCCLHWMNYLSPDLKCSNFTDDDDELTIKLHALLGNK</sequence>
<reference evidence="2" key="2">
    <citation type="submission" date="2015-03" db="UniProtKB">
        <authorList>
            <consortium name="EnsemblPlants"/>
        </authorList>
    </citation>
    <scope>IDENTIFICATION</scope>
</reference>
<accession>A0A0D3FG48</accession>
<dbReference type="EnsemblPlants" id="OBART03G10300.1">
    <property type="protein sequence ID" value="OBART03G10300.1"/>
    <property type="gene ID" value="OBART03G10300"/>
</dbReference>
<feature type="compositionally biased region" description="Basic residues" evidence="1">
    <location>
        <begin position="39"/>
        <end position="48"/>
    </location>
</feature>
<reference evidence="2" key="1">
    <citation type="journal article" date="2009" name="Rice">
        <title>De Novo Next Generation Sequencing of Plant Genomes.</title>
        <authorList>
            <person name="Rounsley S."/>
            <person name="Marri P.R."/>
            <person name="Yu Y."/>
            <person name="He R."/>
            <person name="Sisneros N."/>
            <person name="Goicoechea J.L."/>
            <person name="Lee S.J."/>
            <person name="Angelova A."/>
            <person name="Kudrna D."/>
            <person name="Luo M."/>
            <person name="Affourtit J."/>
            <person name="Desany B."/>
            <person name="Knight J."/>
            <person name="Niazi F."/>
            <person name="Egholm M."/>
            <person name="Wing R.A."/>
        </authorList>
    </citation>
    <scope>NUCLEOTIDE SEQUENCE [LARGE SCALE GENOMIC DNA]</scope>
    <source>
        <strain evidence="2">cv. IRGC 105608</strain>
    </source>
</reference>
<proteinExistence type="predicted"/>
<dbReference type="HOGENOM" id="CLU_1512822_0_0_1"/>
<dbReference type="PANTHER" id="PTHR47999">
    <property type="entry name" value="TRANSCRIPTION FACTOR MYB8-RELATED-RELATED"/>
    <property type="match status" value="1"/>
</dbReference>
<protein>
    <recommendedName>
        <fullName evidence="4">HTH myb-type domain-containing protein</fullName>
    </recommendedName>
</protein>